<evidence type="ECO:0000313" key="2">
    <source>
        <dbReference type="EMBL" id="RAJ17929.1"/>
    </source>
</evidence>
<evidence type="ECO:0000313" key="3">
    <source>
        <dbReference type="Proteomes" id="UP000248703"/>
    </source>
</evidence>
<gene>
    <name evidence="2" type="ORF">LY08_00199</name>
</gene>
<dbReference type="InterPro" id="IPR046166">
    <property type="entry name" value="DUF6168"/>
</dbReference>
<dbReference type="AlphaFoldDB" id="A0A327RM02"/>
<name>A0A327RM02_9FLAO</name>
<protein>
    <submittedName>
        <fullName evidence="2">Uncharacterized protein</fullName>
    </submittedName>
</protein>
<accession>A0A327RM02</accession>
<feature type="transmembrane region" description="Helical" evidence="1">
    <location>
        <begin position="32"/>
        <end position="59"/>
    </location>
</feature>
<keyword evidence="3" id="KW-1185">Reference proteome</keyword>
<dbReference type="Proteomes" id="UP000248703">
    <property type="component" value="Unassembled WGS sequence"/>
</dbReference>
<evidence type="ECO:0000256" key="1">
    <source>
        <dbReference type="SAM" id="Phobius"/>
    </source>
</evidence>
<keyword evidence="1" id="KW-0812">Transmembrane</keyword>
<reference evidence="2 3" key="1">
    <citation type="submission" date="2018-06" db="EMBL/GenBank/DDBJ databases">
        <title>Genomic Encyclopedia of Archaeal and Bacterial Type Strains, Phase II (KMG-II): from individual species to whole genera.</title>
        <authorList>
            <person name="Goeker M."/>
        </authorList>
    </citation>
    <scope>NUCLEOTIDE SEQUENCE [LARGE SCALE GENOMIC DNA]</scope>
    <source>
        <strain evidence="2 3">DSM 24464</strain>
    </source>
</reference>
<feature type="transmembrane region" description="Helical" evidence="1">
    <location>
        <begin position="108"/>
        <end position="125"/>
    </location>
</feature>
<feature type="transmembrane region" description="Helical" evidence="1">
    <location>
        <begin position="71"/>
        <end position="88"/>
    </location>
</feature>
<keyword evidence="1" id="KW-0472">Membrane</keyword>
<sequence>MIKKIIFFLLAFLVLFVATFVLHDYILNSNSIYLRFLLLPVYTFHFVFSFIISALFLLLSNSSKWQTQLGFLYIFALITKVLFFAIVFKDSIFNLDNLTRMESFNLLIPLFLFLFLEVYFIANILNKK</sequence>
<keyword evidence="1" id="KW-1133">Transmembrane helix</keyword>
<dbReference type="Pfam" id="PF19665">
    <property type="entry name" value="DUF6168"/>
    <property type="match status" value="1"/>
</dbReference>
<dbReference type="RefSeq" id="WP_111658567.1">
    <property type="nucleotide sequence ID" value="NZ_QLLO01000001.1"/>
</dbReference>
<comment type="caution">
    <text evidence="2">The sequence shown here is derived from an EMBL/GenBank/DDBJ whole genome shotgun (WGS) entry which is preliminary data.</text>
</comment>
<organism evidence="2 3">
    <name type="scientific">Olleya aquimaris</name>
    <dbReference type="NCBI Taxonomy" id="639310"/>
    <lineage>
        <taxon>Bacteria</taxon>
        <taxon>Pseudomonadati</taxon>
        <taxon>Bacteroidota</taxon>
        <taxon>Flavobacteriia</taxon>
        <taxon>Flavobacteriales</taxon>
        <taxon>Flavobacteriaceae</taxon>
    </lineage>
</organism>
<dbReference type="EMBL" id="QLLO01000001">
    <property type="protein sequence ID" value="RAJ17929.1"/>
    <property type="molecule type" value="Genomic_DNA"/>
</dbReference>
<proteinExistence type="predicted"/>